<name>A0ABS6VB31_9GAMM</name>
<dbReference type="InterPro" id="IPR013556">
    <property type="entry name" value="Flag_M-ring_C"/>
</dbReference>
<keyword evidence="6" id="KW-1003">Cell membrane</keyword>
<feature type="domain" description="Flagellar M-ring C-terminal" evidence="14">
    <location>
        <begin position="254"/>
        <end position="427"/>
    </location>
</feature>
<evidence type="ECO:0000256" key="6">
    <source>
        <dbReference type="ARBA" id="ARBA00022475"/>
    </source>
</evidence>
<dbReference type="PANTHER" id="PTHR30046:SF0">
    <property type="entry name" value="FLAGELLAR M-RING PROTEIN"/>
    <property type="match status" value="1"/>
</dbReference>
<keyword evidence="8" id="KW-1133">Transmembrane helix</keyword>
<feature type="domain" description="Flagellar M-ring N-terminal" evidence="13">
    <location>
        <begin position="44"/>
        <end position="219"/>
    </location>
</feature>
<dbReference type="NCBIfam" id="TIGR00206">
    <property type="entry name" value="fliF"/>
    <property type="match status" value="1"/>
</dbReference>
<feature type="region of interest" description="Disordered" evidence="12">
    <location>
        <begin position="271"/>
        <end position="362"/>
    </location>
</feature>
<evidence type="ECO:0000256" key="8">
    <source>
        <dbReference type="ARBA" id="ARBA00022989"/>
    </source>
</evidence>
<proteinExistence type="inferred from homology"/>
<keyword evidence="15" id="KW-0969">Cilium</keyword>
<keyword evidence="8" id="KW-0472">Membrane</keyword>
<dbReference type="Pfam" id="PF08345">
    <property type="entry name" value="YscJ_FliF_C"/>
    <property type="match status" value="1"/>
</dbReference>
<evidence type="ECO:0000259" key="13">
    <source>
        <dbReference type="Pfam" id="PF01514"/>
    </source>
</evidence>
<feature type="compositionally biased region" description="Basic and acidic residues" evidence="12">
    <location>
        <begin position="279"/>
        <end position="291"/>
    </location>
</feature>
<accession>A0ABS6VB31</accession>
<evidence type="ECO:0000256" key="11">
    <source>
        <dbReference type="PIRNR" id="PIRNR004862"/>
    </source>
</evidence>
<dbReference type="Pfam" id="PF01514">
    <property type="entry name" value="YscJ_FliF"/>
    <property type="match status" value="1"/>
</dbReference>
<dbReference type="Proteomes" id="UP001197236">
    <property type="component" value="Unassembled WGS sequence"/>
</dbReference>
<evidence type="ECO:0000256" key="1">
    <source>
        <dbReference type="ARBA" id="ARBA00003820"/>
    </source>
</evidence>
<evidence type="ECO:0000256" key="7">
    <source>
        <dbReference type="ARBA" id="ARBA00022692"/>
    </source>
</evidence>
<dbReference type="RefSeq" id="WP_218994537.1">
    <property type="nucleotide sequence ID" value="NZ_JAHVXU010000001.1"/>
</dbReference>
<evidence type="ECO:0000313" key="15">
    <source>
        <dbReference type="EMBL" id="MBW1256067.1"/>
    </source>
</evidence>
<feature type="compositionally biased region" description="Low complexity" evidence="12">
    <location>
        <begin position="322"/>
        <end position="357"/>
    </location>
</feature>
<protein>
    <recommendedName>
        <fullName evidence="5 11">Flagellar M-ring protein</fullName>
    </recommendedName>
</protein>
<dbReference type="PANTHER" id="PTHR30046">
    <property type="entry name" value="FLAGELLAR M-RING PROTEIN"/>
    <property type="match status" value="1"/>
</dbReference>
<comment type="subcellular location">
    <subcellularLocation>
        <location evidence="2 11">Bacterial flagellum basal body</location>
    </subcellularLocation>
    <subcellularLocation>
        <location evidence="3">Cell membrane</location>
        <topology evidence="3">Multi-pass membrane protein</topology>
    </subcellularLocation>
</comment>
<keyword evidence="15" id="KW-0966">Cell projection</keyword>
<sequence length="563" mass="61644">MLNKLKEKFSESSLPVGLLKPKWLITVGGFLLGMAIVFSLWRTSHGYVPLYGSQERIPVAQVVEVLGAEAIAYRVNPDNGQILIRENQLPRARMALAAKGITAVMPDGYELMDKDEMLGSSQFVQNVRYKRSLEGELARSIMALDPVESARVHMGLSESSSFVLTHKPQSSASVVLQLHYGKQLDEQQVAAIVQLVAGSVPGMQASSVRVVDQAGNLLSDNGPQGASNVASLRQARDVTGRIKQETTANIAKLLNPLFGSENYSISVTPTVDMSSVEETQERLGSEPKVSDENISQEHSTNELAIGIPGSLSNRPVNPSPAPAQQTVPAAPQTGEQSQQQPQNNDPRSLSSRSQQQRKYAFDRDIRHIRHPGYKLEKLRVAVALNENAEALAKMTPEQLSTLTRLVEEAAGIEKARGDSLTLNKMAFVHLATDVVPELQWWQDPSIQYWGQNGGIGILALLTLIFGVRPLAQRFGRNDLIENQEKDVIVPDTAPAKELIATDAGLQGLPGAAFNKDTELPPQSSGLETKVEYLQMLAEKETERVAEVLKQWVNSNERTTNKQE</sequence>
<evidence type="ECO:0000256" key="10">
    <source>
        <dbReference type="ARBA" id="ARBA00025936"/>
    </source>
</evidence>
<keyword evidence="16" id="KW-1185">Reference proteome</keyword>
<keyword evidence="9 11" id="KW-0975">Bacterial flagellum</keyword>
<evidence type="ECO:0000256" key="5">
    <source>
        <dbReference type="ARBA" id="ARBA00017949"/>
    </source>
</evidence>
<evidence type="ECO:0000313" key="16">
    <source>
        <dbReference type="Proteomes" id="UP001197236"/>
    </source>
</evidence>
<comment type="caution">
    <text evidence="15">The sequence shown here is derived from an EMBL/GenBank/DDBJ whole genome shotgun (WGS) entry which is preliminary data.</text>
</comment>
<evidence type="ECO:0000256" key="12">
    <source>
        <dbReference type="SAM" id="MobiDB-lite"/>
    </source>
</evidence>
<evidence type="ECO:0000256" key="4">
    <source>
        <dbReference type="ARBA" id="ARBA00007971"/>
    </source>
</evidence>
<dbReference type="InterPro" id="IPR043427">
    <property type="entry name" value="YscJ/FliF"/>
</dbReference>
<comment type="similarity">
    <text evidence="4 11">Belongs to the FliF family.</text>
</comment>
<evidence type="ECO:0000256" key="9">
    <source>
        <dbReference type="ARBA" id="ARBA00023143"/>
    </source>
</evidence>
<organism evidence="15 16">
    <name type="scientific">Pantoea allii</name>
    <dbReference type="NCBI Taxonomy" id="574096"/>
    <lineage>
        <taxon>Bacteria</taxon>
        <taxon>Pseudomonadati</taxon>
        <taxon>Pseudomonadota</taxon>
        <taxon>Gammaproteobacteria</taxon>
        <taxon>Enterobacterales</taxon>
        <taxon>Erwiniaceae</taxon>
        <taxon>Pantoea</taxon>
    </lineage>
</organism>
<comment type="subunit">
    <text evidence="10">The basal body constitutes a major portion of the flagellar organelle and consists of four rings (L,P,S, and M) mounted on a central rod. The M ring is integral to the inner membrane of the cell and may be connected to the flagellar rod via the S ring. The S (supramembrane ring) lies just distal to the M ring. The L and P rings lie in the outer membrane and the periplasmic space, respectively.</text>
</comment>
<dbReference type="EMBL" id="JAHVXZ010000001">
    <property type="protein sequence ID" value="MBW1256067.1"/>
    <property type="molecule type" value="Genomic_DNA"/>
</dbReference>
<keyword evidence="15" id="KW-0282">Flagellum</keyword>
<feature type="compositionally biased region" description="Polar residues" evidence="12">
    <location>
        <begin position="292"/>
        <end position="302"/>
    </location>
</feature>
<comment type="function">
    <text evidence="1 11">The M ring may be actively involved in energy transduction.</text>
</comment>
<evidence type="ECO:0000256" key="2">
    <source>
        <dbReference type="ARBA" id="ARBA00004117"/>
    </source>
</evidence>
<gene>
    <name evidence="15" type="primary">fliF</name>
    <name evidence="15" type="ORF">KYI95_02410</name>
</gene>
<dbReference type="PIRSF" id="PIRSF004862">
    <property type="entry name" value="FliF"/>
    <property type="match status" value="1"/>
</dbReference>
<dbReference type="InterPro" id="IPR006182">
    <property type="entry name" value="FliF_N_dom"/>
</dbReference>
<evidence type="ECO:0000256" key="3">
    <source>
        <dbReference type="ARBA" id="ARBA00004651"/>
    </source>
</evidence>
<evidence type="ECO:0000259" key="14">
    <source>
        <dbReference type="Pfam" id="PF08345"/>
    </source>
</evidence>
<reference evidence="15 16" key="1">
    <citation type="submission" date="2021-07" db="EMBL/GenBank/DDBJ databases">
        <title>A novel phosphonate cluster across the Pantoea species complex is important for pathogenicity in onion.</title>
        <authorList>
            <person name="Zhao M."/>
            <person name="Stice S."/>
            <person name="Shin G.Y."/>
            <person name="Coutinho T."/>
            <person name="Gitaitis R."/>
            <person name="Kvitko B."/>
            <person name="Dutta B."/>
        </authorList>
    </citation>
    <scope>NUCLEOTIDE SEQUENCE [LARGE SCALE GENOMIC DNA]</scope>
    <source>
        <strain evidence="15 16">BD 382</strain>
    </source>
</reference>
<dbReference type="InterPro" id="IPR000067">
    <property type="entry name" value="FlgMring_FliF"/>
</dbReference>
<keyword evidence="7" id="KW-0812">Transmembrane</keyword>